<keyword evidence="2" id="KW-0645">Protease</keyword>
<reference evidence="8 10" key="3">
    <citation type="submission" date="2019-08" db="EMBL/GenBank/DDBJ databases">
        <authorList>
            <person name="Kuhnert P."/>
        </authorList>
    </citation>
    <scope>NUCLEOTIDE SEQUENCE [LARGE SCALE GENOMIC DNA]</scope>
    <source>
        <strain evidence="8 10">B36.5</strain>
    </source>
</reference>
<evidence type="ECO:0000256" key="4">
    <source>
        <dbReference type="ARBA" id="ARBA00023049"/>
    </source>
</evidence>
<dbReference type="Gene3D" id="3.30.2290.10">
    <property type="entry name" value="PmbA/TldD superfamily"/>
    <property type="match status" value="1"/>
</dbReference>
<reference evidence="9" key="1">
    <citation type="submission" date="2015-01" db="EMBL/GenBank/DDBJ databases">
        <authorList>
            <person name="Manzoor Shahid"/>
            <person name="Zubair Saima"/>
        </authorList>
    </citation>
    <scope>NUCLEOTIDE SEQUENCE [LARGE SCALE GENOMIC DNA]</scope>
    <source>
        <strain evidence="9">V1</strain>
    </source>
</reference>
<accession>A0A0B7GX77</accession>
<keyword evidence="4" id="KW-0482">Metalloprotease</keyword>
<dbReference type="InterPro" id="IPR036059">
    <property type="entry name" value="TldD/PmbA_sf"/>
</dbReference>
<name>A0A0B7GX77_TREPH</name>
<evidence type="ECO:0000313" key="7">
    <source>
        <dbReference type="EMBL" id="CEM61261.1"/>
    </source>
</evidence>
<dbReference type="AlphaFoldDB" id="A0A0B7GX77"/>
<evidence type="ECO:0000256" key="3">
    <source>
        <dbReference type="ARBA" id="ARBA00022801"/>
    </source>
</evidence>
<keyword evidence="9" id="KW-1185">Reference proteome</keyword>
<dbReference type="InterPro" id="IPR035068">
    <property type="entry name" value="TldD/PmbA_N"/>
</dbReference>
<dbReference type="PANTHER" id="PTHR30624">
    <property type="entry name" value="UNCHARACTERIZED PROTEIN TLDD AND PMBA"/>
    <property type="match status" value="1"/>
</dbReference>
<dbReference type="Proteomes" id="UP000042527">
    <property type="component" value="Unassembled WGS sequence"/>
</dbReference>
<evidence type="ECO:0000256" key="2">
    <source>
        <dbReference type="ARBA" id="ARBA00022670"/>
    </source>
</evidence>
<dbReference type="GeneID" id="57752562"/>
<dbReference type="GO" id="GO:0006508">
    <property type="term" value="P:proteolysis"/>
    <property type="evidence" value="ECO:0007669"/>
    <property type="project" value="UniProtKB-KW"/>
</dbReference>
<evidence type="ECO:0000259" key="5">
    <source>
        <dbReference type="Pfam" id="PF01523"/>
    </source>
</evidence>
<protein>
    <submittedName>
        <fullName evidence="7">TldD/PmbA family protein</fullName>
    </submittedName>
</protein>
<dbReference type="GO" id="GO:0008237">
    <property type="term" value="F:metallopeptidase activity"/>
    <property type="evidence" value="ECO:0007669"/>
    <property type="project" value="UniProtKB-KW"/>
</dbReference>
<organism evidence="7 9">
    <name type="scientific">Treponema phagedenis</name>
    <dbReference type="NCBI Taxonomy" id="162"/>
    <lineage>
        <taxon>Bacteria</taxon>
        <taxon>Pseudomonadati</taxon>
        <taxon>Spirochaetota</taxon>
        <taxon>Spirochaetia</taxon>
        <taxon>Spirochaetales</taxon>
        <taxon>Treponemataceae</taxon>
        <taxon>Treponema</taxon>
    </lineage>
</organism>
<dbReference type="InterPro" id="IPR045569">
    <property type="entry name" value="Metalloprtase-TldD/E_C"/>
</dbReference>
<evidence type="ECO:0000313" key="9">
    <source>
        <dbReference type="Proteomes" id="UP000042527"/>
    </source>
</evidence>
<dbReference type="GO" id="GO:0005829">
    <property type="term" value="C:cytosol"/>
    <property type="evidence" value="ECO:0007669"/>
    <property type="project" value="TreeGrafter"/>
</dbReference>
<dbReference type="InterPro" id="IPR051463">
    <property type="entry name" value="Peptidase_U62_metallo"/>
</dbReference>
<feature type="domain" description="Metalloprotease TldD/E N-terminal" evidence="5">
    <location>
        <begin position="31"/>
        <end position="85"/>
    </location>
</feature>
<dbReference type="OrthoDB" id="9803213at2"/>
<keyword evidence="3" id="KW-0378">Hydrolase</keyword>
<gene>
    <name evidence="8" type="ORF">FUT82_12645</name>
    <name evidence="7" type="ORF">TPHV1_160062</name>
</gene>
<sequence>MREDLYRLLAAAHKAAPQAEWIGLRRHKTYMDYYAAVDGKFSNMACDSDEGIMVEVLYKGHFSYAATQNMTTEGIAAAAAQAFANVERAAPFGIFSFTDSVRPPTKARYASTRKQLSGKPGNEVFDTLISACDALHISDEIIQTAATFEKGLSEIEILSTNGAEIAQALYFGGLSLGAVGRRGDIVQQRTANGPRGRTFQGGWELFNPEQILTQAKQVGAEVIELLSAEPCPNDTRTLVLMPDQLMLQIHESIGHALEIDRILGDERNFAGGSFIKIEDVGNFQYGSKLMNVSFNPGIAHELASYAADEIGNIAQKEYLIKDGILVRALGSLESQQRSKLKGVANQRATSWNRPPIDRMANINLEPGTSSFEDIISSIEKGILMRANRSWTIDDYRNKFQFGCEYGQLIENGKLTKTVRDPNYRGISRYFWNNLCAVGDESTFDVFGTPNCGKGEPNQVIFVGHASPVCAFSNVEVFGGGK</sequence>
<dbReference type="EMBL" id="CDNC01000008">
    <property type="protein sequence ID" value="CEM61261.1"/>
    <property type="molecule type" value="Genomic_DNA"/>
</dbReference>
<dbReference type="Pfam" id="PF01523">
    <property type="entry name" value="PmbA_TldD_1st"/>
    <property type="match status" value="1"/>
</dbReference>
<evidence type="ECO:0000313" key="10">
    <source>
        <dbReference type="Proteomes" id="UP000323594"/>
    </source>
</evidence>
<reference evidence="7" key="2">
    <citation type="submission" date="2015-01" db="EMBL/GenBank/DDBJ databases">
        <authorList>
            <person name="Xiang T."/>
            <person name="Song Y."/>
            <person name="Huang L."/>
            <person name="Wang B."/>
            <person name="Wu P."/>
        </authorList>
    </citation>
    <scope>NUCLEOTIDE SEQUENCE [LARGE SCALE GENOMIC DNA]</scope>
    <source>
        <strain evidence="7">V1</strain>
    </source>
</reference>
<proteinExistence type="inferred from homology"/>
<evidence type="ECO:0000259" key="6">
    <source>
        <dbReference type="Pfam" id="PF19289"/>
    </source>
</evidence>
<evidence type="ECO:0000313" key="8">
    <source>
        <dbReference type="EMBL" id="QEJ98761.1"/>
    </source>
</evidence>
<comment type="similarity">
    <text evidence="1">Belongs to the peptidase U62 family.</text>
</comment>
<dbReference type="EMBL" id="CP042817">
    <property type="protein sequence ID" value="QEJ98761.1"/>
    <property type="molecule type" value="Genomic_DNA"/>
</dbReference>
<evidence type="ECO:0000256" key="1">
    <source>
        <dbReference type="ARBA" id="ARBA00005836"/>
    </source>
</evidence>
<dbReference type="RefSeq" id="WP_024752339.1">
    <property type="nucleotide sequence ID" value="NZ_CDNC01000008.1"/>
</dbReference>
<dbReference type="InterPro" id="IPR002510">
    <property type="entry name" value="Metalloprtase-TldD/E_N"/>
</dbReference>
<dbReference type="SUPFAM" id="SSF111283">
    <property type="entry name" value="Putative modulator of DNA gyrase, PmbA/TldD"/>
    <property type="match status" value="1"/>
</dbReference>
<dbReference type="Proteomes" id="UP000323594">
    <property type="component" value="Chromosome"/>
</dbReference>
<dbReference type="Pfam" id="PF19289">
    <property type="entry name" value="PmbA_TldD_3rd"/>
    <property type="match status" value="1"/>
</dbReference>
<dbReference type="PANTHER" id="PTHR30624:SF10">
    <property type="entry name" value="CONSERVED PROTEIN"/>
    <property type="match status" value="1"/>
</dbReference>
<feature type="domain" description="Metalloprotease TldD/E C-terminal" evidence="6">
    <location>
        <begin position="239"/>
        <end position="475"/>
    </location>
</feature>